<reference evidence="9 10" key="1">
    <citation type="journal article" date="2016" name="Nat. Commun.">
        <title>Thousands of microbial genomes shed light on interconnected biogeochemical processes in an aquifer system.</title>
        <authorList>
            <person name="Anantharaman K."/>
            <person name="Brown C.T."/>
            <person name="Hug L.A."/>
            <person name="Sharon I."/>
            <person name="Castelle C.J."/>
            <person name="Probst A.J."/>
            <person name="Thomas B.C."/>
            <person name="Singh A."/>
            <person name="Wilkins M.J."/>
            <person name="Karaoz U."/>
            <person name="Brodie E.L."/>
            <person name="Williams K.H."/>
            <person name="Hubbard S.S."/>
            <person name="Banfield J.F."/>
        </authorList>
    </citation>
    <scope>NUCLEOTIDE SEQUENCE [LARGE SCALE GENOMIC DNA]</scope>
</reference>
<evidence type="ECO:0000256" key="4">
    <source>
        <dbReference type="ARBA" id="ARBA00022917"/>
    </source>
</evidence>
<evidence type="ECO:0000256" key="3">
    <source>
        <dbReference type="ARBA" id="ARBA00022768"/>
    </source>
</evidence>
<dbReference type="PROSITE" id="PS51722">
    <property type="entry name" value="G_TR_2"/>
    <property type="match status" value="1"/>
</dbReference>
<comment type="subcellular location">
    <subcellularLocation>
        <location evidence="6">Cytoplasm</location>
    </subcellularLocation>
</comment>
<dbReference type="CDD" id="cd16262">
    <property type="entry name" value="EFG_III"/>
    <property type="match status" value="1"/>
</dbReference>
<dbReference type="InterPro" id="IPR000795">
    <property type="entry name" value="T_Tr_GTP-bd_dom"/>
</dbReference>
<keyword evidence="2 6" id="KW-0547">Nucleotide-binding</keyword>
<gene>
    <name evidence="6" type="primary">fusA</name>
    <name evidence="9" type="ORF">A3B49_02910</name>
</gene>
<dbReference type="SUPFAM" id="SSF54980">
    <property type="entry name" value="EF-G C-terminal domain-like"/>
    <property type="match status" value="2"/>
</dbReference>
<feature type="binding site" evidence="6">
    <location>
        <begin position="98"/>
        <end position="102"/>
    </location>
    <ligand>
        <name>GTP</name>
        <dbReference type="ChEBI" id="CHEBI:37565"/>
    </ligand>
</feature>
<dbReference type="Pfam" id="PF14492">
    <property type="entry name" value="EFG_III"/>
    <property type="match status" value="1"/>
</dbReference>
<dbReference type="InterPro" id="IPR047872">
    <property type="entry name" value="EFG_IV"/>
</dbReference>
<dbReference type="InterPro" id="IPR053905">
    <property type="entry name" value="EF-G-like_DII"/>
</dbReference>
<dbReference type="Pfam" id="PF22042">
    <property type="entry name" value="EF-G_D2"/>
    <property type="match status" value="1"/>
</dbReference>
<dbReference type="InterPro" id="IPR014721">
    <property type="entry name" value="Ribsml_uS5_D2-typ_fold_subgr"/>
</dbReference>
<keyword evidence="5 6" id="KW-0342">GTP-binding</keyword>
<dbReference type="Pfam" id="PF03764">
    <property type="entry name" value="EFG_IV"/>
    <property type="match status" value="1"/>
</dbReference>
<dbReference type="GO" id="GO:0003746">
    <property type="term" value="F:translation elongation factor activity"/>
    <property type="evidence" value="ECO:0007669"/>
    <property type="project" value="UniProtKB-UniRule"/>
</dbReference>
<evidence type="ECO:0000256" key="1">
    <source>
        <dbReference type="ARBA" id="ARBA00005870"/>
    </source>
</evidence>
<evidence type="ECO:0000256" key="7">
    <source>
        <dbReference type="NCBIfam" id="TIGR00484"/>
    </source>
</evidence>
<dbReference type="FunFam" id="3.40.50.300:FF:000029">
    <property type="entry name" value="Elongation factor G"/>
    <property type="match status" value="1"/>
</dbReference>
<dbReference type="CDD" id="cd01886">
    <property type="entry name" value="EF-G"/>
    <property type="match status" value="1"/>
</dbReference>
<dbReference type="GO" id="GO:0032790">
    <property type="term" value="P:ribosome disassembly"/>
    <property type="evidence" value="ECO:0007669"/>
    <property type="project" value="TreeGrafter"/>
</dbReference>
<sequence>MAAIIKTKRDFPLDRIRNIGIIAHIDAGKTTTTERILFYTGVTYKIGDIDEGTTTTDWMEQEKERGITIVSAAITTFWTVKPDGGLFKDLDTRINLIDTPGHVDFTAEVERSLRVLDGGVIVLDSASGVQSQTETVWRQANKYKVPLVAFSNKMDVVGANFLGTIQSARDRLGANALPYNLPIGSENDFKGVVDLLTEKAIVWEGDETGAKFHEVDMPPEMVDAVKEHREKLVEEIAGTDDQLMEKYLNGENISVEELKKALRQAVIESKIVPVLAGSSLRNKGVQMMLDAVVEYLPSPSDIKEIIGENPKSGEQEARKLIPSDPLSALAFKIQVDPHVGKLTYIRIYSGTLKSGSYVYNITKNTRERVGRLLLMHANEREEIDEAFSGEIVAAVGLKETITGNTLCDENAPIILESISFPEPVISLAIEPKTKSDQEKLGLALSRLSEEDPTFRVKTDVDTGQTIIAGMGELQLEVLVDRMKREFKVEANVGEPQVAYKETITRPAKGEGKYIRQTGGRGQYGHCLLKIEPLPRGSGREFVSEVVGGRIPREFISPIEKGVIEKEDTGILAGYPVTDIKVIVYDGSFHDVDSSEMSFKIAGSLGLTDAANNAGLVLLEPIMKVEVTTPEEFLGDIIADLSSKRAQISSTEMRGNARVVVALVPLAEMGGYATAIRSMSQGRATYYMEADHYEEVPVNVSQKIISTSGFTGRVETT</sequence>
<keyword evidence="6" id="KW-0963">Cytoplasm</keyword>
<dbReference type="FunFam" id="3.30.70.240:FF:000001">
    <property type="entry name" value="Elongation factor G"/>
    <property type="match status" value="1"/>
</dbReference>
<dbReference type="SUPFAM" id="SSF54211">
    <property type="entry name" value="Ribosomal protein S5 domain 2-like"/>
    <property type="match status" value="1"/>
</dbReference>
<feature type="binding site" evidence="6">
    <location>
        <begin position="23"/>
        <end position="30"/>
    </location>
    <ligand>
        <name>GTP</name>
        <dbReference type="ChEBI" id="CHEBI:37565"/>
    </ligand>
</feature>
<feature type="binding site" evidence="6">
    <location>
        <begin position="152"/>
        <end position="155"/>
    </location>
    <ligand>
        <name>GTP</name>
        <dbReference type="ChEBI" id="CHEBI:37565"/>
    </ligand>
</feature>
<dbReference type="GO" id="GO:0005737">
    <property type="term" value="C:cytoplasm"/>
    <property type="evidence" value="ECO:0007669"/>
    <property type="project" value="UniProtKB-SubCell"/>
</dbReference>
<dbReference type="EMBL" id="MFDO01000015">
    <property type="protein sequence ID" value="OGE65613.1"/>
    <property type="molecule type" value="Genomic_DNA"/>
</dbReference>
<comment type="caution">
    <text evidence="9">The sequence shown here is derived from an EMBL/GenBank/DDBJ whole genome shotgun (WGS) entry which is preliminary data.</text>
</comment>
<dbReference type="InterPro" id="IPR009000">
    <property type="entry name" value="Transl_B-barrel_sf"/>
</dbReference>
<dbReference type="FunFam" id="3.30.70.870:FF:000001">
    <property type="entry name" value="Elongation factor G"/>
    <property type="match status" value="1"/>
</dbReference>
<evidence type="ECO:0000256" key="6">
    <source>
        <dbReference type="HAMAP-Rule" id="MF_00054"/>
    </source>
</evidence>
<dbReference type="NCBIfam" id="TIGR00484">
    <property type="entry name" value="EF-G"/>
    <property type="match status" value="1"/>
</dbReference>
<dbReference type="PANTHER" id="PTHR43261:SF1">
    <property type="entry name" value="RIBOSOME-RELEASING FACTOR 2, MITOCHONDRIAL"/>
    <property type="match status" value="1"/>
</dbReference>
<dbReference type="InterPro" id="IPR041095">
    <property type="entry name" value="EFG_II"/>
</dbReference>
<dbReference type="Gene3D" id="2.40.30.10">
    <property type="entry name" value="Translation factors"/>
    <property type="match status" value="1"/>
</dbReference>
<dbReference type="Gene3D" id="3.30.230.10">
    <property type="match status" value="1"/>
</dbReference>
<dbReference type="Pfam" id="PF00679">
    <property type="entry name" value="EFG_C"/>
    <property type="match status" value="1"/>
</dbReference>
<dbReference type="NCBIfam" id="TIGR00231">
    <property type="entry name" value="small_GTP"/>
    <property type="match status" value="1"/>
</dbReference>
<dbReference type="CDD" id="cd04088">
    <property type="entry name" value="EFG_mtEFG_II"/>
    <property type="match status" value="1"/>
</dbReference>
<organism evidence="9 10">
    <name type="scientific">Candidatus Daviesbacteria bacterium RIFCSPLOWO2_01_FULL_40_24</name>
    <dbReference type="NCBI Taxonomy" id="1797787"/>
    <lineage>
        <taxon>Bacteria</taxon>
        <taxon>Candidatus Daviesiibacteriota</taxon>
    </lineage>
</organism>
<evidence type="ECO:0000256" key="2">
    <source>
        <dbReference type="ARBA" id="ARBA00022741"/>
    </source>
</evidence>
<dbReference type="FunFam" id="3.30.230.10:FF:000003">
    <property type="entry name" value="Elongation factor G"/>
    <property type="match status" value="1"/>
</dbReference>
<dbReference type="Pfam" id="PF00009">
    <property type="entry name" value="GTP_EFTU"/>
    <property type="match status" value="1"/>
</dbReference>
<dbReference type="SMART" id="SM00889">
    <property type="entry name" value="EFG_IV"/>
    <property type="match status" value="1"/>
</dbReference>
<dbReference type="HAMAP" id="MF_00054_B">
    <property type="entry name" value="EF_G_EF_2_B"/>
    <property type="match status" value="1"/>
</dbReference>
<evidence type="ECO:0000259" key="8">
    <source>
        <dbReference type="PROSITE" id="PS51722"/>
    </source>
</evidence>
<dbReference type="PRINTS" id="PR00315">
    <property type="entry name" value="ELONGATNFCT"/>
</dbReference>
<dbReference type="FunFam" id="2.40.30.10:FF:000006">
    <property type="entry name" value="Elongation factor G"/>
    <property type="match status" value="1"/>
</dbReference>
<protein>
    <recommendedName>
        <fullName evidence="6 7">Elongation factor G</fullName>
        <shortName evidence="6">EF-G</shortName>
    </recommendedName>
</protein>
<dbReference type="CDD" id="cd01434">
    <property type="entry name" value="EFG_mtEFG1_IV"/>
    <property type="match status" value="1"/>
</dbReference>
<dbReference type="Gene3D" id="3.30.70.870">
    <property type="entry name" value="Elongation Factor G (Translational Gtpase), domain 3"/>
    <property type="match status" value="1"/>
</dbReference>
<dbReference type="PANTHER" id="PTHR43261">
    <property type="entry name" value="TRANSLATION ELONGATION FACTOR G-RELATED"/>
    <property type="match status" value="1"/>
</dbReference>
<dbReference type="SUPFAM" id="SSF50447">
    <property type="entry name" value="Translation proteins"/>
    <property type="match status" value="1"/>
</dbReference>
<dbReference type="CDD" id="cd03713">
    <property type="entry name" value="EFG_mtEFG_C"/>
    <property type="match status" value="1"/>
</dbReference>
<dbReference type="GO" id="GO:0005525">
    <property type="term" value="F:GTP binding"/>
    <property type="evidence" value="ECO:0007669"/>
    <property type="project" value="UniProtKB-UniRule"/>
</dbReference>
<feature type="domain" description="Tr-type G" evidence="8">
    <location>
        <begin position="14"/>
        <end position="300"/>
    </location>
</feature>
<dbReference type="SUPFAM" id="SSF52540">
    <property type="entry name" value="P-loop containing nucleoside triphosphate hydrolases"/>
    <property type="match status" value="1"/>
</dbReference>
<dbReference type="InterPro" id="IPR005225">
    <property type="entry name" value="Small_GTP-bd"/>
</dbReference>
<keyword evidence="4 6" id="KW-0648">Protein biosynthesis</keyword>
<dbReference type="InterPro" id="IPR027417">
    <property type="entry name" value="P-loop_NTPase"/>
</dbReference>
<dbReference type="InterPro" id="IPR020568">
    <property type="entry name" value="Ribosomal_Su5_D2-typ_SF"/>
</dbReference>
<evidence type="ECO:0000313" key="10">
    <source>
        <dbReference type="Proteomes" id="UP000178017"/>
    </source>
</evidence>
<dbReference type="InterPro" id="IPR031157">
    <property type="entry name" value="G_TR_CS"/>
</dbReference>
<dbReference type="SMART" id="SM00838">
    <property type="entry name" value="EFG_C"/>
    <property type="match status" value="1"/>
</dbReference>
<dbReference type="InterPro" id="IPR035649">
    <property type="entry name" value="EFG_V"/>
</dbReference>
<dbReference type="InterPro" id="IPR004540">
    <property type="entry name" value="Transl_elong_EFG/EF2"/>
</dbReference>
<proteinExistence type="inferred from homology"/>
<dbReference type="GO" id="GO:0003924">
    <property type="term" value="F:GTPase activity"/>
    <property type="evidence" value="ECO:0007669"/>
    <property type="project" value="InterPro"/>
</dbReference>
<accession>A0A1F5MJU0</accession>
<dbReference type="NCBIfam" id="NF009381">
    <property type="entry name" value="PRK12740.1-5"/>
    <property type="match status" value="1"/>
</dbReference>
<dbReference type="Proteomes" id="UP000178017">
    <property type="component" value="Unassembled WGS sequence"/>
</dbReference>
<keyword evidence="3 6" id="KW-0251">Elongation factor</keyword>
<comment type="function">
    <text evidence="6">Catalyzes the GTP-dependent ribosomal translocation step during translation elongation. During this step, the ribosome changes from the pre-translocational (PRE) to the post-translocational (POST) state as the newly formed A-site-bound peptidyl-tRNA and P-site-bound deacylated tRNA move to the P and E sites, respectively. Catalyzes the coordinated movement of the two tRNA molecules, the mRNA and conformational changes in the ribosome.</text>
</comment>
<dbReference type="PROSITE" id="PS00301">
    <property type="entry name" value="G_TR_1"/>
    <property type="match status" value="1"/>
</dbReference>
<dbReference type="InterPro" id="IPR009022">
    <property type="entry name" value="EFG_III"/>
</dbReference>
<dbReference type="InterPro" id="IPR000640">
    <property type="entry name" value="EFG_V-like"/>
</dbReference>
<dbReference type="Gene3D" id="3.30.70.240">
    <property type="match status" value="1"/>
</dbReference>
<dbReference type="AlphaFoldDB" id="A0A1F5MJU0"/>
<dbReference type="Gene3D" id="3.40.50.300">
    <property type="entry name" value="P-loop containing nucleotide triphosphate hydrolases"/>
    <property type="match status" value="1"/>
</dbReference>
<dbReference type="InterPro" id="IPR035647">
    <property type="entry name" value="EFG_III/V"/>
</dbReference>
<name>A0A1F5MJU0_9BACT</name>
<evidence type="ECO:0000256" key="5">
    <source>
        <dbReference type="ARBA" id="ARBA00023134"/>
    </source>
</evidence>
<evidence type="ECO:0000313" key="9">
    <source>
        <dbReference type="EMBL" id="OGE65613.1"/>
    </source>
</evidence>
<comment type="similarity">
    <text evidence="1 6">Belongs to the TRAFAC class translation factor GTPase superfamily. Classic translation factor GTPase family. EF-G/EF-2 subfamily.</text>
</comment>
<dbReference type="InterPro" id="IPR005517">
    <property type="entry name" value="Transl_elong_EFG/EF2_IV"/>
</dbReference>